<evidence type="ECO:0000313" key="1">
    <source>
        <dbReference type="EMBL" id="PWJ32093.1"/>
    </source>
</evidence>
<gene>
    <name evidence="1" type="ORF">A8806_101381</name>
</gene>
<accession>A0A2Y9BCE8</accession>
<sequence length="113" mass="12575">MIRERYNLWKEGGIVAKKFYEKGYQTFVCTYTVNITGAAPLKDQPAKDLARASRALPCGSGLGGEKLRGAVYTGTGIGSCEDGEERADSVCRGRKKGSFWRLLTLMMRAERFR</sequence>
<evidence type="ECO:0000313" key="2">
    <source>
        <dbReference type="Proteomes" id="UP000245845"/>
    </source>
</evidence>
<protein>
    <submittedName>
        <fullName evidence="1">Uncharacterized protein</fullName>
    </submittedName>
</protein>
<keyword evidence="2" id="KW-1185">Reference proteome</keyword>
<reference evidence="1 2" key="1">
    <citation type="submission" date="2018-05" db="EMBL/GenBank/DDBJ databases">
        <title>The Hungate 1000. A catalogue of reference genomes from the rumen microbiome.</title>
        <authorList>
            <person name="Kelly W."/>
        </authorList>
    </citation>
    <scope>NUCLEOTIDE SEQUENCE [LARGE SCALE GENOMIC DNA]</scope>
    <source>
        <strain evidence="1 2">NLAE-zl-C242</strain>
    </source>
</reference>
<dbReference type="AlphaFoldDB" id="A0A2Y9BCE8"/>
<dbReference type="Proteomes" id="UP000245845">
    <property type="component" value="Unassembled WGS sequence"/>
</dbReference>
<organism evidence="1 2">
    <name type="scientific">Faecalicatena orotica</name>
    <dbReference type="NCBI Taxonomy" id="1544"/>
    <lineage>
        <taxon>Bacteria</taxon>
        <taxon>Bacillati</taxon>
        <taxon>Bacillota</taxon>
        <taxon>Clostridia</taxon>
        <taxon>Lachnospirales</taxon>
        <taxon>Lachnospiraceae</taxon>
        <taxon>Faecalicatena</taxon>
    </lineage>
</organism>
<name>A0A2Y9BCE8_9FIRM</name>
<dbReference type="EMBL" id="QGDL01000001">
    <property type="protein sequence ID" value="PWJ32093.1"/>
    <property type="molecule type" value="Genomic_DNA"/>
</dbReference>
<proteinExistence type="predicted"/>
<comment type="caution">
    <text evidence="1">The sequence shown here is derived from an EMBL/GenBank/DDBJ whole genome shotgun (WGS) entry which is preliminary data.</text>
</comment>
<dbReference type="RefSeq" id="WP_109729459.1">
    <property type="nucleotide sequence ID" value="NZ_BAAACK010000007.1"/>
</dbReference>